<reference evidence="5" key="1">
    <citation type="submission" date="2014-07" db="EMBL/GenBank/DDBJ databases">
        <authorList>
            <person name="Monot Marc"/>
        </authorList>
    </citation>
    <scope>NUCLEOTIDE SEQUENCE</scope>
    <source>
        <strain evidence="5">7032989</strain>
        <strain evidence="4">7032994</strain>
    </source>
</reference>
<keyword evidence="2" id="KW-0812">Transmembrane</keyword>
<evidence type="ECO:0000256" key="1">
    <source>
        <dbReference type="SAM" id="MobiDB-lite"/>
    </source>
</evidence>
<evidence type="ECO:0000256" key="2">
    <source>
        <dbReference type="SAM" id="Phobius"/>
    </source>
</evidence>
<evidence type="ECO:0000313" key="3">
    <source>
        <dbReference type="EMBL" id="CDS89856.1"/>
    </source>
</evidence>
<dbReference type="EMBL" id="LK932770">
    <property type="protein sequence ID" value="CDS92984.1"/>
    <property type="molecule type" value="Genomic_DNA"/>
</dbReference>
<dbReference type="EMBL" id="LK932416">
    <property type="protein sequence ID" value="CDS90063.1"/>
    <property type="molecule type" value="Genomic_DNA"/>
</dbReference>
<organism evidence="5">
    <name type="scientific">Clostridioides difficile</name>
    <name type="common">Peptoclostridium difficile</name>
    <dbReference type="NCBI Taxonomy" id="1496"/>
    <lineage>
        <taxon>Bacteria</taxon>
        <taxon>Bacillati</taxon>
        <taxon>Bacillota</taxon>
        <taxon>Clostridia</taxon>
        <taxon>Peptostreptococcales</taxon>
        <taxon>Peptostreptococcaceae</taxon>
        <taxon>Clostridioides</taxon>
    </lineage>
</organism>
<proteinExistence type="predicted"/>
<dbReference type="Pfam" id="PF05137">
    <property type="entry name" value="PilN"/>
    <property type="match status" value="1"/>
</dbReference>
<keyword evidence="2" id="KW-0472">Membrane</keyword>
<gene>
    <name evidence="5" type="ORF">BN1095_1280010</name>
    <name evidence="3" type="ORF">BN1096_760095</name>
    <name evidence="4" type="ORF">BN1097_760098</name>
</gene>
<feature type="compositionally biased region" description="Low complexity" evidence="1">
    <location>
        <begin position="441"/>
        <end position="457"/>
    </location>
</feature>
<dbReference type="AlphaFoldDB" id="A0A069AIK2"/>
<dbReference type="RefSeq" id="WP_021367348.1">
    <property type="nucleotide sequence ID" value="NZ_BBYB01000109.1"/>
</dbReference>
<dbReference type="InterPro" id="IPR007813">
    <property type="entry name" value="PilN"/>
</dbReference>
<dbReference type="EMBL" id="LK932531">
    <property type="protein sequence ID" value="CDS89856.1"/>
    <property type="molecule type" value="Genomic_DNA"/>
</dbReference>
<feature type="compositionally biased region" description="Basic and acidic residues" evidence="1">
    <location>
        <begin position="458"/>
        <end position="478"/>
    </location>
</feature>
<dbReference type="PANTHER" id="PTHR40278:SF1">
    <property type="entry name" value="DNA UTILIZATION PROTEIN HOFN"/>
    <property type="match status" value="1"/>
</dbReference>
<name>A0A069AIK2_CLODI</name>
<feature type="transmembrane region" description="Helical" evidence="2">
    <location>
        <begin position="331"/>
        <end position="353"/>
    </location>
</feature>
<dbReference type="PANTHER" id="PTHR40278">
    <property type="entry name" value="DNA UTILIZATION PROTEIN HOFN"/>
    <property type="match status" value="1"/>
</dbReference>
<feature type="region of interest" description="Disordered" evidence="1">
    <location>
        <begin position="430"/>
        <end position="503"/>
    </location>
</feature>
<keyword evidence="2" id="KW-1133">Transmembrane helix</keyword>
<evidence type="ECO:0000313" key="5">
    <source>
        <dbReference type="EMBL" id="CDS92984.1"/>
    </source>
</evidence>
<sequence>MNKVYVSYYGDSISIVEGRYKHDKDKFYVKNFNVFSIEDIAQDFSKEKYALLRYALENVKLKSRHVVFCLNTRDVILKPQKLPNMDKKDLDGFMKLEMDEMMALESDEYVFSYEVSSETPDNSDGDESSLNLIIGAIQKEEVNAIVEIMHEFDLVLDRIDTLSTAYLRMLKNLDYNDIMVTNISDNSTIINIYKKDTLFISDNIPIKITAKDMDMQLLNVVEESKGLMNYYSSRNFGKVTDTILILGKRYSNKLIYETFSSAFSSYVSQGLTEIMDISDMITGDIDEDDINSIVELLGSMIEPKGKRDFENINFLPMDILRKQIKAKQMKNILKIAPIVILILAIPYLCLIFSNNLANKELENVNGEIRNIESAYYQIGNIEKMIQSKSEEIKVYDMLIGKKVKWENLLDDIDKNTPSKVELTSLSTTYQNLGTNNKADNSKSNKTTTDKSSNNETKSSTKSDSNGDKTDNDLNEDKTTNVSEALIGNSETNSNNTDKDDKTPLYDKIPNVINIEGNAKDSSYVGQFLYKLKGLYYFKDVKLHSIKSNAEDSNYTFSMTLYLKEGVLTNE</sequence>
<evidence type="ECO:0000313" key="4">
    <source>
        <dbReference type="EMBL" id="CDS90063.1"/>
    </source>
</evidence>
<accession>A0A069AIK2</accession>
<dbReference type="SUPFAM" id="SSF53067">
    <property type="entry name" value="Actin-like ATPase domain"/>
    <property type="match status" value="1"/>
</dbReference>
<protein>
    <submittedName>
        <fullName evidence="5">Putative membrane protein</fullName>
    </submittedName>
</protein>
<dbReference type="InterPro" id="IPR043129">
    <property type="entry name" value="ATPase_NBD"/>
</dbReference>
<dbReference type="InterPro" id="IPR052534">
    <property type="entry name" value="Extracell_DNA_Util/SecSys_Comp"/>
</dbReference>